<keyword evidence="9" id="KW-0275">Fatty acid biosynthesis</keyword>
<dbReference type="EMBL" id="FNAF01000002">
    <property type="protein sequence ID" value="SDD24548.1"/>
    <property type="molecule type" value="Genomic_DNA"/>
</dbReference>
<dbReference type="GO" id="GO:0006633">
    <property type="term" value="P:fatty acid biosynthetic process"/>
    <property type="evidence" value="ECO:0007669"/>
    <property type="project" value="UniProtKB-UniPathway"/>
</dbReference>
<dbReference type="InterPro" id="IPR057326">
    <property type="entry name" value="KR_dom"/>
</dbReference>
<dbReference type="STRING" id="2741.SAMN04489866_10266"/>
<dbReference type="UniPathway" id="UPA00094"/>
<evidence type="ECO:0000256" key="1">
    <source>
        <dbReference type="ARBA" id="ARBA00005194"/>
    </source>
</evidence>
<evidence type="ECO:0000313" key="11">
    <source>
        <dbReference type="EMBL" id="SDD24548.1"/>
    </source>
</evidence>
<sequence>MTDNMKTALVTGATGDIGRAIVETLSENGWRVLAHYHANRSAADELAQRFGAIPLQGDLSRPGVAADLLAEALEKAGHLDALVNNAGITRDGLLMKMSDADYFDVMEANLYAAFAMCRAACRPMMRQRKGRIINMASVVGLTGNAAQTNYAASKAGLIGLTKSLARELAPRNITVNAVAPGYIDTKMTAVLSDEVKAKNLAQIPLGRVGRPADVAAAVAFLAGEGAAYITGQVLTVDGGMVM</sequence>
<dbReference type="InterPro" id="IPR020904">
    <property type="entry name" value="Sc_DH/Rdtase_CS"/>
</dbReference>
<comment type="similarity">
    <text evidence="2 9">Belongs to the short-chain dehydrogenases/reductases (SDR) family.</text>
</comment>
<comment type="catalytic activity">
    <reaction evidence="6 9">
        <text>a (3R)-hydroxyacyl-[ACP] + NADP(+) = a 3-oxoacyl-[ACP] + NADPH + H(+)</text>
        <dbReference type="Rhea" id="RHEA:17397"/>
        <dbReference type="Rhea" id="RHEA-COMP:9916"/>
        <dbReference type="Rhea" id="RHEA-COMP:9945"/>
        <dbReference type="ChEBI" id="CHEBI:15378"/>
        <dbReference type="ChEBI" id="CHEBI:57783"/>
        <dbReference type="ChEBI" id="CHEBI:58349"/>
        <dbReference type="ChEBI" id="CHEBI:78776"/>
        <dbReference type="ChEBI" id="CHEBI:78827"/>
        <dbReference type="EC" id="1.1.1.100"/>
    </reaction>
</comment>
<dbReference type="Proteomes" id="UP000198995">
    <property type="component" value="Unassembled WGS sequence"/>
</dbReference>
<dbReference type="RefSeq" id="WP_091791095.1">
    <property type="nucleotide sequence ID" value="NZ_FNAF01000002.1"/>
</dbReference>
<feature type="binding site" evidence="8">
    <location>
        <position position="85"/>
    </location>
    <ligand>
        <name>NADP(+)</name>
        <dbReference type="ChEBI" id="CHEBI:58349"/>
    </ligand>
</feature>
<feature type="binding site" evidence="8">
    <location>
        <begin position="150"/>
        <end position="154"/>
    </location>
    <ligand>
        <name>NADP(+)</name>
        <dbReference type="ChEBI" id="CHEBI:58349"/>
    </ligand>
</feature>
<dbReference type="FunFam" id="3.40.50.720:FF:000173">
    <property type="entry name" value="3-oxoacyl-[acyl-carrier protein] reductase"/>
    <property type="match status" value="1"/>
</dbReference>
<dbReference type="AlphaFoldDB" id="A0A1G6T656"/>
<dbReference type="Pfam" id="PF13561">
    <property type="entry name" value="adh_short_C2"/>
    <property type="match status" value="1"/>
</dbReference>
<dbReference type="InterPro" id="IPR011284">
    <property type="entry name" value="3oxo_ACP_reduc"/>
</dbReference>
<comment type="subunit">
    <text evidence="9">Homotetramer.</text>
</comment>
<dbReference type="NCBIfam" id="TIGR01830">
    <property type="entry name" value="3oxo_ACP_reduc"/>
    <property type="match status" value="1"/>
</dbReference>
<dbReference type="SUPFAM" id="SSF51735">
    <property type="entry name" value="NAD(P)-binding Rossmann-fold domains"/>
    <property type="match status" value="1"/>
</dbReference>
<dbReference type="GO" id="GO:0051287">
    <property type="term" value="F:NAD binding"/>
    <property type="evidence" value="ECO:0007669"/>
    <property type="project" value="UniProtKB-UniRule"/>
</dbReference>
<keyword evidence="12" id="KW-1185">Reference proteome</keyword>
<evidence type="ECO:0000256" key="2">
    <source>
        <dbReference type="ARBA" id="ARBA00006484"/>
    </source>
</evidence>
<comment type="function">
    <text evidence="9">Catalyzes the NADPH-dependent reduction of beta-ketoacyl-ACP substrates to beta-hydroxyacyl-ACP products, the first reductive step in the elongation cycle of fatty acid biosynthesis.</text>
</comment>
<protein>
    <recommendedName>
        <fullName evidence="3 9">3-oxoacyl-[acyl-carrier-protein] reductase</fullName>
        <ecNumber evidence="3 9">1.1.1.100</ecNumber>
    </recommendedName>
</protein>
<keyword evidence="9" id="KW-0443">Lipid metabolism</keyword>
<evidence type="ECO:0000259" key="10">
    <source>
        <dbReference type="SMART" id="SM00822"/>
    </source>
</evidence>
<dbReference type="PRINTS" id="PR00081">
    <property type="entry name" value="GDHRDH"/>
</dbReference>
<dbReference type="Gene3D" id="3.40.50.720">
    <property type="entry name" value="NAD(P)-binding Rossmann-like Domain"/>
    <property type="match status" value="1"/>
</dbReference>
<dbReference type="EC" id="1.1.1.100" evidence="3 9"/>
<keyword evidence="9" id="KW-0444">Lipid biosynthesis</keyword>
<dbReference type="CDD" id="cd05333">
    <property type="entry name" value="BKR_SDR_c"/>
    <property type="match status" value="1"/>
</dbReference>
<dbReference type="InterPro" id="IPR050259">
    <property type="entry name" value="SDR"/>
</dbReference>
<evidence type="ECO:0000256" key="6">
    <source>
        <dbReference type="ARBA" id="ARBA00048508"/>
    </source>
</evidence>
<feature type="active site" description="Proton acceptor" evidence="7">
    <location>
        <position position="150"/>
    </location>
</feature>
<evidence type="ECO:0000256" key="5">
    <source>
        <dbReference type="ARBA" id="ARBA00023221"/>
    </source>
</evidence>
<dbReference type="InterPro" id="IPR002347">
    <property type="entry name" value="SDR_fam"/>
</dbReference>
<dbReference type="PROSITE" id="PS00061">
    <property type="entry name" value="ADH_SHORT"/>
    <property type="match status" value="1"/>
</dbReference>
<gene>
    <name evidence="11" type="ORF">SAMN04489866_10266</name>
</gene>
<proteinExistence type="inferred from homology"/>
<name>A0A1G6T656_PEPNI</name>
<evidence type="ECO:0000313" key="12">
    <source>
        <dbReference type="Proteomes" id="UP000198995"/>
    </source>
</evidence>
<dbReference type="PANTHER" id="PTHR42879">
    <property type="entry name" value="3-OXOACYL-(ACYL-CARRIER-PROTEIN) REDUCTASE"/>
    <property type="match status" value="1"/>
</dbReference>
<comment type="pathway">
    <text evidence="1 9">Lipid metabolism; fatty acid biosynthesis.</text>
</comment>
<reference evidence="11 12" key="1">
    <citation type="submission" date="2016-10" db="EMBL/GenBank/DDBJ databases">
        <authorList>
            <person name="de Groot N.N."/>
        </authorList>
    </citation>
    <scope>NUCLEOTIDE SEQUENCE [LARGE SCALE GENOMIC DNA]</scope>
    <source>
        <strain evidence="11 12">DSM 20475</strain>
    </source>
</reference>
<organism evidence="11 12">
    <name type="scientific">Peptococcus niger</name>
    <dbReference type="NCBI Taxonomy" id="2741"/>
    <lineage>
        <taxon>Bacteria</taxon>
        <taxon>Bacillati</taxon>
        <taxon>Bacillota</taxon>
        <taxon>Clostridia</taxon>
        <taxon>Eubacteriales</taxon>
        <taxon>Peptococcaceae</taxon>
        <taxon>Peptococcus</taxon>
    </lineage>
</organism>
<dbReference type="GO" id="GO:0008202">
    <property type="term" value="P:steroid metabolic process"/>
    <property type="evidence" value="ECO:0007669"/>
    <property type="project" value="UniProtKB-KW"/>
</dbReference>
<dbReference type="InterPro" id="IPR036291">
    <property type="entry name" value="NAD(P)-bd_dom_sf"/>
</dbReference>
<feature type="binding site" evidence="8">
    <location>
        <position position="183"/>
    </location>
    <ligand>
        <name>NADP(+)</name>
        <dbReference type="ChEBI" id="CHEBI:58349"/>
    </ligand>
</feature>
<dbReference type="PRINTS" id="PR00080">
    <property type="entry name" value="SDRFAMILY"/>
</dbReference>
<keyword evidence="5" id="KW-0753">Steroid metabolism</keyword>
<dbReference type="GO" id="GO:0004316">
    <property type="term" value="F:3-oxoacyl-[acyl-carrier-protein] reductase (NADPH) activity"/>
    <property type="evidence" value="ECO:0007669"/>
    <property type="project" value="UniProtKB-UniRule"/>
</dbReference>
<keyword evidence="4 9" id="KW-0560">Oxidoreductase</keyword>
<evidence type="ECO:0000256" key="7">
    <source>
        <dbReference type="PIRSR" id="PIRSR611284-1"/>
    </source>
</evidence>
<keyword evidence="9" id="KW-0276">Fatty acid metabolism</keyword>
<evidence type="ECO:0000256" key="3">
    <source>
        <dbReference type="ARBA" id="ARBA00012948"/>
    </source>
</evidence>
<feature type="domain" description="Ketoreductase" evidence="10">
    <location>
        <begin position="6"/>
        <end position="181"/>
    </location>
</feature>
<accession>A0A1G6T656</accession>
<evidence type="ECO:0000256" key="9">
    <source>
        <dbReference type="RuleBase" id="RU366074"/>
    </source>
</evidence>
<evidence type="ECO:0000256" key="4">
    <source>
        <dbReference type="ARBA" id="ARBA00023002"/>
    </source>
</evidence>
<evidence type="ECO:0000256" key="8">
    <source>
        <dbReference type="PIRSR" id="PIRSR611284-2"/>
    </source>
</evidence>
<dbReference type="NCBIfam" id="NF009466">
    <property type="entry name" value="PRK12826.1-2"/>
    <property type="match status" value="1"/>
</dbReference>
<dbReference type="SMART" id="SM00822">
    <property type="entry name" value="PKS_KR"/>
    <property type="match status" value="1"/>
</dbReference>
<dbReference type="PANTHER" id="PTHR42879:SF2">
    <property type="entry name" value="3-OXOACYL-[ACYL-CARRIER-PROTEIN] REDUCTASE FABG"/>
    <property type="match status" value="1"/>
</dbReference>
<keyword evidence="8 9" id="KW-0521">NADP</keyword>
<dbReference type="OrthoDB" id="9803333at2"/>